<evidence type="ECO:0000256" key="1">
    <source>
        <dbReference type="ARBA" id="ARBA00007626"/>
    </source>
</evidence>
<dbReference type="AlphaFoldDB" id="A0A834ZTW2"/>
<feature type="repeat" description="PPR" evidence="3">
    <location>
        <begin position="383"/>
        <end position="417"/>
    </location>
</feature>
<sequence length="540" mass="62270">MLVAALKLCRAHLHDQQLFPYPFLTHSSFAIPRKCSLNHLPLLISEKTSIYRPISSGASRNDLLKESQTYQGDNLKSRIFRLRFPKRSATEALQKWVDEGNKVMVSELRQICKGLRKSQRHKHALEILTWMEAQDSFRMSAPDHAIRLELIIKINSLEEAEEYFENIPNTSQKAACLPLLHSYVKERATKKAETLMLKLYGLGLSVSPHPFNEMMKLYIATSQFEKVLFVIRQMKQNMIPRNVLSYNLWMNAYGQMSGIESVETVYKEMINDKNVEVGWSTLSTLANIYIRSGLVDKAIMTLRTAEKKLSMRNRLGYFFLITLYASLNKKDGVLRLWEASKAVAGRITCANYMCILLCMVKVGDIEEAERVFAAWESECGKYDIRVPNVLLGAYMRNGWMDKAESLHLRTLEKGGCPNYKTWEILMEGWVKSQKMDKVFNAMKKGFPLLKHCDWRPSPTIVVAIAEYFEKQENVEDAKRYVKVLRRLGLTSLPLYKSLLRMHVCAKKPALDILKMIEKDEIKMDEEASTLIQCLSKIECY</sequence>
<name>A0A834ZTW2_TETSI</name>
<reference evidence="4 5" key="1">
    <citation type="submission" date="2020-04" db="EMBL/GenBank/DDBJ databases">
        <title>Plant Genome Project.</title>
        <authorList>
            <person name="Zhang R.-G."/>
        </authorList>
    </citation>
    <scope>NUCLEOTIDE SEQUENCE [LARGE SCALE GENOMIC DNA]</scope>
    <source>
        <strain evidence="4">YNK0</strain>
        <tissue evidence="4">Leaf</tissue>
    </source>
</reference>
<dbReference type="Proteomes" id="UP000655225">
    <property type="component" value="Unassembled WGS sequence"/>
</dbReference>
<dbReference type="Pfam" id="PF13812">
    <property type="entry name" value="PPR_3"/>
    <property type="match status" value="1"/>
</dbReference>
<dbReference type="Pfam" id="PF01535">
    <property type="entry name" value="PPR"/>
    <property type="match status" value="1"/>
</dbReference>
<organism evidence="4 5">
    <name type="scientific">Tetracentron sinense</name>
    <name type="common">Spur-leaf</name>
    <dbReference type="NCBI Taxonomy" id="13715"/>
    <lineage>
        <taxon>Eukaryota</taxon>
        <taxon>Viridiplantae</taxon>
        <taxon>Streptophyta</taxon>
        <taxon>Embryophyta</taxon>
        <taxon>Tracheophyta</taxon>
        <taxon>Spermatophyta</taxon>
        <taxon>Magnoliopsida</taxon>
        <taxon>Trochodendrales</taxon>
        <taxon>Trochodendraceae</taxon>
        <taxon>Tetracentron</taxon>
    </lineage>
</organism>
<dbReference type="PANTHER" id="PTHR45717:SF13">
    <property type="entry name" value="OS02G0796400 PROTEIN"/>
    <property type="match status" value="1"/>
</dbReference>
<dbReference type="Gene3D" id="1.25.40.10">
    <property type="entry name" value="Tetratricopeptide repeat domain"/>
    <property type="match status" value="2"/>
</dbReference>
<accession>A0A834ZTW2</accession>
<comment type="caution">
    <text evidence="4">The sequence shown here is derived from an EMBL/GenBank/DDBJ whole genome shotgun (WGS) entry which is preliminary data.</text>
</comment>
<keyword evidence="5" id="KW-1185">Reference proteome</keyword>
<dbReference type="PROSITE" id="PS51375">
    <property type="entry name" value="PPR"/>
    <property type="match status" value="1"/>
</dbReference>
<gene>
    <name evidence="4" type="ORF">HHK36_003949</name>
</gene>
<dbReference type="PANTHER" id="PTHR45717">
    <property type="entry name" value="OS12G0527900 PROTEIN"/>
    <property type="match status" value="1"/>
</dbReference>
<dbReference type="InterPro" id="IPR002885">
    <property type="entry name" value="PPR_rpt"/>
</dbReference>
<evidence type="ECO:0000313" key="4">
    <source>
        <dbReference type="EMBL" id="KAF8411400.1"/>
    </source>
</evidence>
<proteinExistence type="inferred from homology"/>
<dbReference type="FunFam" id="1.25.40.10:FF:000760">
    <property type="entry name" value="Pentatricopeptide repeat-containing protein At5g27460"/>
    <property type="match status" value="1"/>
</dbReference>
<dbReference type="OrthoDB" id="1146105at2759"/>
<evidence type="ECO:0008006" key="6">
    <source>
        <dbReference type="Google" id="ProtNLM"/>
    </source>
</evidence>
<dbReference type="GO" id="GO:0003729">
    <property type="term" value="F:mRNA binding"/>
    <property type="evidence" value="ECO:0007669"/>
    <property type="project" value="UniProtKB-ARBA"/>
</dbReference>
<evidence type="ECO:0000256" key="3">
    <source>
        <dbReference type="PROSITE-ProRule" id="PRU00708"/>
    </source>
</evidence>
<keyword evidence="2" id="KW-0677">Repeat</keyword>
<evidence type="ECO:0000313" key="5">
    <source>
        <dbReference type="Proteomes" id="UP000655225"/>
    </source>
</evidence>
<dbReference type="OMA" id="LNWMETQ"/>
<comment type="similarity">
    <text evidence="1">Belongs to the PPR family. P subfamily.</text>
</comment>
<protein>
    <recommendedName>
        <fullName evidence="6">Pentatricopeptide repeat-containing protein</fullName>
    </recommendedName>
</protein>
<dbReference type="EMBL" id="JABCRI010000002">
    <property type="protein sequence ID" value="KAF8411400.1"/>
    <property type="molecule type" value="Genomic_DNA"/>
</dbReference>
<evidence type="ECO:0000256" key="2">
    <source>
        <dbReference type="ARBA" id="ARBA00022737"/>
    </source>
</evidence>
<dbReference type="GO" id="GO:0005739">
    <property type="term" value="C:mitochondrion"/>
    <property type="evidence" value="ECO:0007669"/>
    <property type="project" value="TreeGrafter"/>
</dbReference>
<dbReference type="InterPro" id="IPR011990">
    <property type="entry name" value="TPR-like_helical_dom_sf"/>
</dbReference>